<dbReference type="Proteomes" id="UP001152651">
    <property type="component" value="Unassembled WGS sequence"/>
</dbReference>
<protein>
    <submittedName>
        <fullName evidence="7">ATP-binding cassette subfamily F protein 3</fullName>
    </submittedName>
</protein>
<dbReference type="InterPro" id="IPR017871">
    <property type="entry name" value="ABC_transporter-like_CS"/>
</dbReference>
<dbReference type="InterPro" id="IPR003593">
    <property type="entry name" value="AAA+_ATPase"/>
</dbReference>
<accession>A0ABN8THJ8</accession>
<dbReference type="SMART" id="SM00382">
    <property type="entry name" value="AAA"/>
    <property type="match status" value="2"/>
</dbReference>
<comment type="caution">
    <text evidence="7">The sequence shown here is derived from an EMBL/GenBank/DDBJ whole genome shotgun (WGS) entry which is preliminary data.</text>
</comment>
<dbReference type="PROSITE" id="PS00211">
    <property type="entry name" value="ABC_TRANSPORTER_1"/>
    <property type="match status" value="2"/>
</dbReference>
<dbReference type="InterPro" id="IPR050611">
    <property type="entry name" value="ABCF"/>
</dbReference>
<evidence type="ECO:0000256" key="1">
    <source>
        <dbReference type="ARBA" id="ARBA00022737"/>
    </source>
</evidence>
<dbReference type="GO" id="GO:0005524">
    <property type="term" value="F:ATP binding"/>
    <property type="evidence" value="ECO:0007669"/>
    <property type="project" value="UniProtKB-KW"/>
</dbReference>
<sequence length="634" mass="71057">MIVFSSLQIRRGVRVLLDNATATINPGQKVGLVGKNGCGKSTLLALLKNELSADGGSFTFPGNWQLAWVNQETPALAEPALEYVIDGDREYRQLEAQLNAANERNDGHAIATVHGKLDAIDAWTIRARASSLLHGLGFSNEQLERSVSDFSGGWRMRLNLAQALICRSDLLLLDEPTNHLDLDAVIWLEKWLKSYQGTLILISHDRDFLDPIVDKIIHIEQQAMFEYTGNYSSFERQRATRLAQQQATYESQQQRVAHLQSFIDRFKAKASKAKQAQSRVKMLERMELIAPAHVDNPFHFSFRAPESLPSPLLKMEKVSAGYGERIILDSIKLNLVPGSRIGLLGRNGAGKSTLIKMLAGELSPISGEIGLAKGIKLGYFAQHQLEFLRADESPIQHLARLAPQELEQKLRDYLGGFGFQGDKVSEPTGRFSGGEKARLVLALIVWQRPNLLLLDEPTNHLDLDMRQALTEALIEFEGALVVVSHDRHLLRSTTDDLYLVHDGKVEPFDGDLEDYQKWLSDSQKQEAQADDAPKDNVNSAQARKDQKRREAELRTLTQPLRKEIARLEKEMEKLNAKLASAEEKLGDSELYDQSRKAELTECLQQQAQAKAGLEEAEMAWLDAQEQLEAMLQSE</sequence>
<feature type="domain" description="ABC transporter" evidence="6">
    <location>
        <begin position="2"/>
        <end position="246"/>
    </location>
</feature>
<dbReference type="Pfam" id="PF00005">
    <property type="entry name" value="ABC_tran"/>
    <property type="match status" value="2"/>
</dbReference>
<evidence type="ECO:0000256" key="4">
    <source>
        <dbReference type="SAM" id="Coils"/>
    </source>
</evidence>
<organism evidence="7 8">
    <name type="scientific">Pseudocitrobacter vendiensis</name>
    <dbReference type="NCBI Taxonomy" id="2488306"/>
    <lineage>
        <taxon>Bacteria</taxon>
        <taxon>Pseudomonadati</taxon>
        <taxon>Pseudomonadota</taxon>
        <taxon>Gammaproteobacteria</taxon>
        <taxon>Enterobacterales</taxon>
        <taxon>Enterobacteriaceae</taxon>
        <taxon>Pseudocitrobacter</taxon>
    </lineage>
</organism>
<dbReference type="Pfam" id="PF12848">
    <property type="entry name" value="ABC_tran_Xtn"/>
    <property type="match status" value="1"/>
</dbReference>
<dbReference type="NCBIfam" id="NF007921">
    <property type="entry name" value="PRK10636.1"/>
    <property type="match status" value="1"/>
</dbReference>
<feature type="coiled-coil region" evidence="4">
    <location>
        <begin position="557"/>
        <end position="591"/>
    </location>
</feature>
<dbReference type="InterPro" id="IPR027417">
    <property type="entry name" value="P-loop_NTPase"/>
</dbReference>
<dbReference type="SUPFAM" id="SSF52540">
    <property type="entry name" value="P-loop containing nucleoside triphosphate hydrolases"/>
    <property type="match status" value="2"/>
</dbReference>
<dbReference type="InterPro" id="IPR003439">
    <property type="entry name" value="ABC_transporter-like_ATP-bd"/>
</dbReference>
<dbReference type="RefSeq" id="WP_253898963.1">
    <property type="nucleotide sequence ID" value="NZ_CALSBS010000026.1"/>
</dbReference>
<evidence type="ECO:0000313" key="8">
    <source>
        <dbReference type="Proteomes" id="UP001152651"/>
    </source>
</evidence>
<dbReference type="PROSITE" id="PS50893">
    <property type="entry name" value="ABC_TRANSPORTER_2"/>
    <property type="match status" value="2"/>
</dbReference>
<dbReference type="PANTHER" id="PTHR19211:SF14">
    <property type="entry name" value="ATP-BINDING CASSETTE SUB-FAMILY F MEMBER 1"/>
    <property type="match status" value="1"/>
</dbReference>
<dbReference type="PANTHER" id="PTHR19211">
    <property type="entry name" value="ATP-BINDING TRANSPORT PROTEIN-RELATED"/>
    <property type="match status" value="1"/>
</dbReference>
<name>A0ABN8THJ8_9ENTR</name>
<dbReference type="Gene3D" id="3.40.50.300">
    <property type="entry name" value="P-loop containing nucleotide triphosphate hydrolases"/>
    <property type="match status" value="2"/>
</dbReference>
<evidence type="ECO:0000259" key="6">
    <source>
        <dbReference type="PROSITE" id="PS50893"/>
    </source>
</evidence>
<feature type="coiled-coil region" evidence="4">
    <location>
        <begin position="84"/>
        <end position="111"/>
    </location>
</feature>
<proteinExistence type="predicted"/>
<evidence type="ECO:0000256" key="5">
    <source>
        <dbReference type="SAM" id="MobiDB-lite"/>
    </source>
</evidence>
<evidence type="ECO:0000256" key="2">
    <source>
        <dbReference type="ARBA" id="ARBA00022741"/>
    </source>
</evidence>
<dbReference type="InterPro" id="IPR032524">
    <property type="entry name" value="ABC_tran_C"/>
</dbReference>
<feature type="domain" description="ABC transporter" evidence="6">
    <location>
        <begin position="313"/>
        <end position="527"/>
    </location>
</feature>
<dbReference type="CDD" id="cd03221">
    <property type="entry name" value="ABCF_EF-3"/>
    <property type="match status" value="2"/>
</dbReference>
<dbReference type="InterPro" id="IPR032781">
    <property type="entry name" value="ABC_tran_Xtn"/>
</dbReference>
<keyword evidence="3 7" id="KW-0067">ATP-binding</keyword>
<keyword evidence="2" id="KW-0547">Nucleotide-binding</keyword>
<keyword evidence="8" id="KW-1185">Reference proteome</keyword>
<gene>
    <name evidence="7" type="primary">uup</name>
    <name evidence="7" type="ORF">FBBNIHIM_21165</name>
</gene>
<keyword evidence="1" id="KW-0677">Repeat</keyword>
<evidence type="ECO:0000256" key="3">
    <source>
        <dbReference type="ARBA" id="ARBA00022840"/>
    </source>
</evidence>
<dbReference type="EMBL" id="CALSBS010000026">
    <property type="protein sequence ID" value="CAH6661626.1"/>
    <property type="molecule type" value="Genomic_DNA"/>
</dbReference>
<reference evidence="7" key="1">
    <citation type="submission" date="2022-05" db="EMBL/GenBank/DDBJ databases">
        <authorList>
            <person name="Blom J."/>
        </authorList>
    </citation>
    <scope>NUCLEOTIDE SEQUENCE</scope>
    <source>
        <strain evidence="7">Type strain: CPO20170097</strain>
    </source>
</reference>
<keyword evidence="4" id="KW-0175">Coiled coil</keyword>
<evidence type="ECO:0000313" key="7">
    <source>
        <dbReference type="EMBL" id="CAH6661626.1"/>
    </source>
</evidence>
<feature type="region of interest" description="Disordered" evidence="5">
    <location>
        <begin position="520"/>
        <end position="550"/>
    </location>
</feature>
<dbReference type="Pfam" id="PF16326">
    <property type="entry name" value="ABC_tran_CTD"/>
    <property type="match status" value="1"/>
</dbReference>